<dbReference type="GO" id="GO:0000287">
    <property type="term" value="F:magnesium ion binding"/>
    <property type="evidence" value="ECO:0007669"/>
    <property type="project" value="UniProtKB-UniRule"/>
</dbReference>
<feature type="transmembrane region" description="Helical" evidence="16">
    <location>
        <begin position="670"/>
        <end position="688"/>
    </location>
</feature>
<evidence type="ECO:0000256" key="13">
    <source>
        <dbReference type="ARBA" id="ARBA00022989"/>
    </source>
</evidence>
<gene>
    <name evidence="16 19" type="primary">kdpB</name>
    <name evidence="19" type="ORF">E7Y31_07240</name>
</gene>
<dbReference type="SFLD" id="SFLDS00003">
    <property type="entry name" value="Haloacid_Dehalogenase"/>
    <property type="match status" value="1"/>
</dbReference>
<evidence type="ECO:0000256" key="12">
    <source>
        <dbReference type="ARBA" id="ARBA00022967"/>
    </source>
</evidence>
<feature type="binding site" evidence="16">
    <location>
        <position position="473"/>
    </location>
    <ligand>
        <name>ATP</name>
        <dbReference type="ChEBI" id="CHEBI:30616"/>
    </ligand>
</feature>
<evidence type="ECO:0000313" key="20">
    <source>
        <dbReference type="Proteomes" id="UP000305282"/>
    </source>
</evidence>
<keyword evidence="2 16" id="KW-0813">Transport</keyword>
<evidence type="ECO:0000256" key="1">
    <source>
        <dbReference type="ARBA" id="ARBA00004651"/>
    </source>
</evidence>
<keyword evidence="11 16" id="KW-0630">Potassium</keyword>
<feature type="domain" description="P-type ATPase A" evidence="18">
    <location>
        <begin position="157"/>
        <end position="247"/>
    </location>
</feature>
<keyword evidence="20" id="KW-1185">Reference proteome</keyword>
<comment type="similarity">
    <text evidence="16">Belongs to the cation transport ATPase (P-type) (TC 3.A.3) family. Type IA subfamily.</text>
</comment>
<dbReference type="SUPFAM" id="SSF81665">
    <property type="entry name" value="Calcium ATPase, transmembrane domain M"/>
    <property type="match status" value="1"/>
</dbReference>
<organism evidence="19 20">
    <name type="scientific">Candidatus Frankia alpina</name>
    <dbReference type="NCBI Taxonomy" id="2699483"/>
    <lineage>
        <taxon>Bacteria</taxon>
        <taxon>Bacillati</taxon>
        <taxon>Actinomycetota</taxon>
        <taxon>Actinomycetes</taxon>
        <taxon>Frankiales</taxon>
        <taxon>Frankiaceae</taxon>
        <taxon>Frankia</taxon>
    </lineage>
</organism>
<feature type="binding site" evidence="16">
    <location>
        <begin position="431"/>
        <end position="438"/>
    </location>
    <ligand>
        <name>ATP</name>
        <dbReference type="ChEBI" id="CHEBI:30616"/>
    </ligand>
</feature>
<dbReference type="CDD" id="cd02078">
    <property type="entry name" value="P-type_ATPase_K"/>
    <property type="match status" value="1"/>
</dbReference>
<dbReference type="Gene3D" id="3.40.50.1000">
    <property type="entry name" value="HAD superfamily/HAD-like"/>
    <property type="match status" value="1"/>
</dbReference>
<evidence type="ECO:0000256" key="7">
    <source>
        <dbReference type="ARBA" id="ARBA00022723"/>
    </source>
</evidence>
<keyword evidence="15 16" id="KW-0472">Membrane</keyword>
<evidence type="ECO:0000256" key="16">
    <source>
        <dbReference type="HAMAP-Rule" id="MF_00285"/>
    </source>
</evidence>
<dbReference type="EMBL" id="SSXH01000118">
    <property type="protein sequence ID" value="THJ75149.1"/>
    <property type="molecule type" value="Genomic_DNA"/>
</dbReference>
<keyword evidence="5 16" id="KW-0597">Phosphoprotein</keyword>
<sequence length="769" mass="79317">MSTTTTTVVASPGAASRPGRGGPRRVGGGLLDPRQLGRSLPAALRKLDPRTLWHNPVMLIVEVGAAFTTVLTIADPSVFGWLITVWLWLTVVFANLAEAVAEGRGKAQAAALRRTRTDTIARRLTGWSSGQAAPTAEEIAAGATAVGEIAAGERVLVEEVPAPRLVRGDVVLVAAGELIPGDGDVVEGIASVDESAITGESAPVIRESGGDRSSVTGGTRVLSDRIVVRITQQPGESFIDRMIGLVEGADRRRTPNEIALNILLAALTVIFLLAVATLQPLAIFTKAQQPAIPDSAALTGHGITGIVLASLLVCLIPTTIGALLSAIGIAGMDRLVQRNVLAMSGRAVEAAGDVNTLLLDKTGTITFGNRQAREFLPVGGVGAAALADAAQLSSLADETPEGRSVVVFAKEHHGLRERSPGELRAATFVPFTAQTRMSGVDLADPAAGAERAGGAESAGVGGAGGEMRRQIRKGAASAVITWVRQAGGTIPAELGEIVDGVSAAGGTPLVVGEVTGTGPAAHARVLGVIQLADVVKSGMRERFDEMRRMGIRTVMITGDNPLTAKAIAQEAGVDDFLAEATPEDKLVLIRAEQADGKLVAMTGDGTNDAPALAQADVGVAMNTGTSAAKEAGNMVDLDSDPTKLIEIVEIGKQLLITRGALTTFSIANDVAKYFAIIPAMFAGVYGGLDRLNIMRLATPESAILSAVIFNALVIVALIPLALRGVRYTPSSASALLSRNLSRYGLGGIIAPFVGIKIIDLLVQFIPGVG</sequence>
<dbReference type="InterPro" id="IPR023298">
    <property type="entry name" value="ATPase_P-typ_TM_dom_sf"/>
</dbReference>
<feature type="transmembrane region" description="Helical" evidence="16">
    <location>
        <begin position="743"/>
        <end position="765"/>
    </location>
</feature>
<dbReference type="NCBIfam" id="TIGR01497">
    <property type="entry name" value="kdpB"/>
    <property type="match status" value="1"/>
</dbReference>
<comment type="subcellular location">
    <subcellularLocation>
        <location evidence="1 16">Cell membrane</location>
        <topology evidence="1 16">Multi-pass membrane protein</topology>
    </subcellularLocation>
</comment>
<keyword evidence="4 16" id="KW-0633">Potassium transport</keyword>
<evidence type="ECO:0000256" key="3">
    <source>
        <dbReference type="ARBA" id="ARBA00022475"/>
    </source>
</evidence>
<proteinExistence type="inferred from homology"/>
<dbReference type="PANTHER" id="PTHR43743">
    <property type="entry name" value="POTASSIUM-TRANSPORTING ATPASE ATP-BINDING SUBUNIT"/>
    <property type="match status" value="1"/>
</dbReference>
<evidence type="ECO:0000256" key="17">
    <source>
        <dbReference type="SAM" id="MobiDB-lite"/>
    </source>
</evidence>
<protein>
    <recommendedName>
        <fullName evidence="16">Potassium-transporting ATPase ATP-binding subunit</fullName>
        <ecNumber evidence="16">7.2.2.6</ecNumber>
    </recommendedName>
    <alternativeName>
        <fullName evidence="16">ATP phosphohydrolase [potassium-transporting] B chain</fullName>
    </alternativeName>
    <alternativeName>
        <fullName evidence="16">Potassium-binding and translocating subunit B</fullName>
    </alternativeName>
    <alternativeName>
        <fullName evidence="16">Potassium-translocating ATPase B chain</fullName>
    </alternativeName>
</protein>
<evidence type="ECO:0000256" key="11">
    <source>
        <dbReference type="ARBA" id="ARBA00022958"/>
    </source>
</evidence>
<dbReference type="PROSITE" id="PS00154">
    <property type="entry name" value="ATPASE_E1_E2"/>
    <property type="match status" value="1"/>
</dbReference>
<keyword evidence="6 16" id="KW-0812">Transmembrane</keyword>
<dbReference type="InterPro" id="IPR001757">
    <property type="entry name" value="P_typ_ATPase"/>
</dbReference>
<dbReference type="AlphaFoldDB" id="A0A4V3Z7T3"/>
<feature type="transmembrane region" description="Helical" evidence="16">
    <location>
        <begin position="52"/>
        <end position="73"/>
    </location>
</feature>
<dbReference type="SUPFAM" id="SSF81660">
    <property type="entry name" value="Metal cation-transporting ATPase, ATP-binding domain N"/>
    <property type="match status" value="1"/>
</dbReference>
<evidence type="ECO:0000256" key="2">
    <source>
        <dbReference type="ARBA" id="ARBA00022448"/>
    </source>
</evidence>
<comment type="catalytic activity">
    <reaction evidence="16">
        <text>K(+)(out) + ATP + H2O = K(+)(in) + ADP + phosphate + H(+)</text>
        <dbReference type="Rhea" id="RHEA:16777"/>
        <dbReference type="ChEBI" id="CHEBI:15377"/>
        <dbReference type="ChEBI" id="CHEBI:15378"/>
        <dbReference type="ChEBI" id="CHEBI:29103"/>
        <dbReference type="ChEBI" id="CHEBI:30616"/>
        <dbReference type="ChEBI" id="CHEBI:43474"/>
        <dbReference type="ChEBI" id="CHEBI:456216"/>
        <dbReference type="EC" id="7.2.2.6"/>
    </reaction>
</comment>
<dbReference type="SFLD" id="SFLDF00027">
    <property type="entry name" value="p-type_atpase"/>
    <property type="match status" value="1"/>
</dbReference>
<feature type="transmembrane region" description="Helical" evidence="16">
    <location>
        <begin position="258"/>
        <end position="283"/>
    </location>
</feature>
<keyword evidence="3 16" id="KW-1003">Cell membrane</keyword>
<dbReference type="HAMAP" id="MF_00285">
    <property type="entry name" value="KdpB"/>
    <property type="match status" value="1"/>
</dbReference>
<keyword evidence="9 16" id="KW-0067">ATP-binding</keyword>
<accession>A0A4V3Z7T3</accession>
<dbReference type="GO" id="GO:0008556">
    <property type="term" value="F:P-type potassium transmembrane transporter activity"/>
    <property type="evidence" value="ECO:0007669"/>
    <property type="project" value="UniProtKB-UniRule"/>
</dbReference>
<dbReference type="Pfam" id="PF00122">
    <property type="entry name" value="E1-E2_ATPase"/>
    <property type="match status" value="1"/>
</dbReference>
<dbReference type="Proteomes" id="UP000305282">
    <property type="component" value="Unassembled WGS sequence"/>
</dbReference>
<feature type="binding site" evidence="16">
    <location>
        <position position="397"/>
    </location>
    <ligand>
        <name>ATP</name>
        <dbReference type="ChEBI" id="CHEBI:30616"/>
    </ligand>
</feature>
<feature type="transmembrane region" description="Helical" evidence="16">
    <location>
        <begin position="303"/>
        <end position="329"/>
    </location>
</feature>
<feature type="binding site" evidence="16">
    <location>
        <position position="401"/>
    </location>
    <ligand>
        <name>ATP</name>
        <dbReference type="ChEBI" id="CHEBI:30616"/>
    </ligand>
</feature>
<dbReference type="GO" id="GO:0005886">
    <property type="term" value="C:plasma membrane"/>
    <property type="evidence" value="ECO:0007669"/>
    <property type="project" value="UniProtKB-SubCell"/>
</dbReference>
<evidence type="ECO:0000259" key="18">
    <source>
        <dbReference type="Pfam" id="PF00122"/>
    </source>
</evidence>
<dbReference type="InterPro" id="IPR018303">
    <property type="entry name" value="ATPase_P-typ_P_site"/>
</dbReference>
<comment type="function">
    <text evidence="16">Part of the high-affinity ATP-driven potassium transport (or Kdp) system, which catalyzes the hydrolysis of ATP coupled with the electrogenic transport of potassium into the cytoplasm. This subunit is responsible for energy coupling to the transport system and for the release of the potassium ions to the cytoplasm.</text>
</comment>
<evidence type="ECO:0000256" key="8">
    <source>
        <dbReference type="ARBA" id="ARBA00022741"/>
    </source>
</evidence>
<dbReference type="InterPro" id="IPR008250">
    <property type="entry name" value="ATPase_P-typ_transduc_dom_A_sf"/>
</dbReference>
<dbReference type="InterPro" id="IPR023214">
    <property type="entry name" value="HAD_sf"/>
</dbReference>
<feature type="transmembrane region" description="Helical" evidence="16">
    <location>
        <begin position="703"/>
        <end position="722"/>
    </location>
</feature>
<reference evidence="19 20" key="1">
    <citation type="submission" date="2019-04" db="EMBL/GenBank/DDBJ databases">
        <title>Draft genome sequences for three unisolated Alnus-infective Frankia Sp+ strains, AgTrS, AiOr and AvVan, the first sequenced Frankia strains able to sporulate in-planta.</title>
        <authorList>
            <person name="Bethencourt L."/>
            <person name="Vautrin F."/>
            <person name="Taib N."/>
            <person name="Dubost A."/>
            <person name="Castro-Garcia L."/>
            <person name="Imbaud O."/>
            <person name="Abrouk D."/>
            <person name="Fournier P."/>
            <person name="Briolay J."/>
            <person name="Nguyen A."/>
            <person name="Normand P."/>
            <person name="Fernandez M.P."/>
            <person name="Brochier-Armanet C."/>
            <person name="Herrera-Belaroussi A."/>
        </authorList>
    </citation>
    <scope>NUCLEOTIDE SEQUENCE [LARGE SCALE GENOMIC DNA]</scope>
    <source>
        <strain evidence="19 20">AvVan</strain>
    </source>
</reference>
<evidence type="ECO:0000256" key="5">
    <source>
        <dbReference type="ARBA" id="ARBA00022553"/>
    </source>
</evidence>
<feature type="compositionally biased region" description="Gly residues" evidence="17">
    <location>
        <begin position="19"/>
        <end position="30"/>
    </location>
</feature>
<evidence type="ECO:0000256" key="6">
    <source>
        <dbReference type="ARBA" id="ARBA00022692"/>
    </source>
</evidence>
<comment type="caution">
    <text evidence="19">The sequence shown here is derived from an EMBL/GenBank/DDBJ whole genome shotgun (WGS) entry which is preliminary data.</text>
</comment>
<keyword evidence="8 16" id="KW-0547">Nucleotide-binding</keyword>
<dbReference type="Gene3D" id="2.70.150.10">
    <property type="entry name" value="Calcium-transporting ATPase, cytoplasmic transduction domain A"/>
    <property type="match status" value="1"/>
</dbReference>
<dbReference type="InterPro" id="IPR023299">
    <property type="entry name" value="ATPase_P-typ_cyto_dom_N"/>
</dbReference>
<dbReference type="EC" id="7.2.2.6" evidence="16"/>
<dbReference type="GO" id="GO:0005524">
    <property type="term" value="F:ATP binding"/>
    <property type="evidence" value="ECO:0007669"/>
    <property type="project" value="UniProtKB-UniRule"/>
</dbReference>
<keyword evidence="7 16" id="KW-0479">Metal-binding</keyword>
<feature type="binding site" evidence="16">
    <location>
        <position position="604"/>
    </location>
    <ligand>
        <name>Mg(2+)</name>
        <dbReference type="ChEBI" id="CHEBI:18420"/>
    </ligand>
</feature>
<evidence type="ECO:0000256" key="15">
    <source>
        <dbReference type="ARBA" id="ARBA00023136"/>
    </source>
</evidence>
<keyword evidence="13 16" id="KW-1133">Transmembrane helix</keyword>
<dbReference type="PRINTS" id="PR00119">
    <property type="entry name" value="CATATPASE"/>
</dbReference>
<feature type="binding site" evidence="16">
    <location>
        <position position="608"/>
    </location>
    <ligand>
        <name>Mg(2+)</name>
        <dbReference type="ChEBI" id="CHEBI:18420"/>
    </ligand>
</feature>
<dbReference type="PANTHER" id="PTHR43743:SF1">
    <property type="entry name" value="POTASSIUM-TRANSPORTING ATPASE ATP-BINDING SUBUNIT"/>
    <property type="match status" value="1"/>
</dbReference>
<keyword evidence="10 16" id="KW-0460">Magnesium</keyword>
<evidence type="ECO:0000256" key="10">
    <source>
        <dbReference type="ARBA" id="ARBA00022842"/>
    </source>
</evidence>
<evidence type="ECO:0000256" key="9">
    <source>
        <dbReference type="ARBA" id="ARBA00022840"/>
    </source>
</evidence>
<evidence type="ECO:0000313" key="19">
    <source>
        <dbReference type="EMBL" id="THJ75149.1"/>
    </source>
</evidence>
<keyword evidence="12 16" id="KW-1278">Translocase</keyword>
<dbReference type="SUPFAM" id="SSF56784">
    <property type="entry name" value="HAD-like"/>
    <property type="match status" value="1"/>
</dbReference>
<feature type="region of interest" description="Disordered" evidence="17">
    <location>
        <begin position="1"/>
        <end position="30"/>
    </location>
</feature>
<feature type="transmembrane region" description="Helical" evidence="16">
    <location>
        <begin position="79"/>
        <end position="97"/>
    </location>
</feature>
<keyword evidence="14 16" id="KW-0406">Ion transport</keyword>
<dbReference type="RefSeq" id="WP_136447492.1">
    <property type="nucleotide sequence ID" value="NZ_SSXH01000118.1"/>
</dbReference>
<dbReference type="InterPro" id="IPR059000">
    <property type="entry name" value="ATPase_P-type_domA"/>
</dbReference>
<dbReference type="FunFam" id="3.40.1110.10:FF:000007">
    <property type="entry name" value="Potassium-transporting ATPase ATP-binding subunit"/>
    <property type="match status" value="1"/>
</dbReference>
<dbReference type="Pfam" id="PF00702">
    <property type="entry name" value="Hydrolase"/>
    <property type="match status" value="1"/>
</dbReference>
<dbReference type="Gene3D" id="3.40.1110.10">
    <property type="entry name" value="Calcium-transporting ATPase, cytoplasmic domain N"/>
    <property type="match status" value="1"/>
</dbReference>
<dbReference type="SFLD" id="SFLDG00002">
    <property type="entry name" value="C1.7:_P-type_atpase_like"/>
    <property type="match status" value="1"/>
</dbReference>
<feature type="active site" description="4-aspartylphosphate intermediate" evidence="16">
    <location>
        <position position="360"/>
    </location>
</feature>
<name>A0A4V3Z7T3_9ACTN</name>
<dbReference type="InterPro" id="IPR006391">
    <property type="entry name" value="P-type_ATPase_bsu_IA"/>
</dbReference>
<dbReference type="NCBIfam" id="TIGR01494">
    <property type="entry name" value="ATPase_P-type"/>
    <property type="match status" value="2"/>
</dbReference>
<comment type="subunit">
    <text evidence="16">The system is composed of three essential subunits: KdpA, KdpB and KdpC.</text>
</comment>
<evidence type="ECO:0000256" key="14">
    <source>
        <dbReference type="ARBA" id="ARBA00023065"/>
    </source>
</evidence>
<dbReference type="InterPro" id="IPR044492">
    <property type="entry name" value="P_typ_ATPase_HD_dom"/>
</dbReference>
<dbReference type="OrthoDB" id="9814270at2"/>
<dbReference type="InterPro" id="IPR036412">
    <property type="entry name" value="HAD-like_sf"/>
</dbReference>
<dbReference type="GO" id="GO:0016887">
    <property type="term" value="F:ATP hydrolysis activity"/>
    <property type="evidence" value="ECO:0007669"/>
    <property type="project" value="InterPro"/>
</dbReference>
<dbReference type="SUPFAM" id="SSF81653">
    <property type="entry name" value="Calcium ATPase, transduction domain A"/>
    <property type="match status" value="1"/>
</dbReference>
<evidence type="ECO:0000256" key="4">
    <source>
        <dbReference type="ARBA" id="ARBA00022538"/>
    </source>
</evidence>